<dbReference type="EMBL" id="BMXL01000024">
    <property type="protein sequence ID" value="GHD32586.1"/>
    <property type="molecule type" value="Genomic_DNA"/>
</dbReference>
<keyword evidence="3" id="KW-0808">Transferase</keyword>
<gene>
    <name evidence="13" type="ORF">GCM10007147_36340</name>
</gene>
<feature type="domain" description="Aspartate/glutamate/uridylate kinase" evidence="12">
    <location>
        <begin position="5"/>
        <end position="246"/>
    </location>
</feature>
<evidence type="ECO:0000256" key="3">
    <source>
        <dbReference type="ARBA" id="ARBA00022679"/>
    </source>
</evidence>
<dbReference type="GO" id="GO:0008270">
    <property type="term" value="F:zinc ion binding"/>
    <property type="evidence" value="ECO:0007669"/>
    <property type="project" value="InterPro"/>
</dbReference>
<dbReference type="Proteomes" id="UP000654947">
    <property type="component" value="Unassembled WGS sequence"/>
</dbReference>
<dbReference type="InterPro" id="IPR001048">
    <property type="entry name" value="Asp/Glu/Uridylate_kinase"/>
</dbReference>
<evidence type="ECO:0000256" key="10">
    <source>
        <dbReference type="ARBA" id="ARBA00023154"/>
    </source>
</evidence>
<keyword evidence="2" id="KW-0028">Amino-acid biosynthesis</keyword>
<keyword evidence="7" id="KW-0378">Hydrolase</keyword>
<dbReference type="PROSITE" id="PS00758">
    <property type="entry name" value="ARGE_DAPE_CPG2_1"/>
    <property type="match status" value="1"/>
</dbReference>
<keyword evidence="6 13" id="KW-0418">Kinase</keyword>
<dbReference type="Pfam" id="PF01546">
    <property type="entry name" value="Peptidase_M20"/>
    <property type="match status" value="1"/>
</dbReference>
<organism evidence="13 14">
    <name type="scientific">Nocardiopsis kunsanensis</name>
    <dbReference type="NCBI Taxonomy" id="141693"/>
    <lineage>
        <taxon>Bacteria</taxon>
        <taxon>Bacillati</taxon>
        <taxon>Actinomycetota</taxon>
        <taxon>Actinomycetes</taxon>
        <taxon>Streptosporangiales</taxon>
        <taxon>Nocardiopsidaceae</taxon>
        <taxon>Nocardiopsis</taxon>
    </lineage>
</organism>
<accession>A0A918XHZ7</accession>
<evidence type="ECO:0000256" key="6">
    <source>
        <dbReference type="ARBA" id="ARBA00022777"/>
    </source>
</evidence>
<dbReference type="AlphaFoldDB" id="A0A918XHZ7"/>
<evidence type="ECO:0000256" key="1">
    <source>
        <dbReference type="ARBA" id="ARBA00022490"/>
    </source>
</evidence>
<evidence type="ECO:0000256" key="4">
    <source>
        <dbReference type="ARBA" id="ARBA00022723"/>
    </source>
</evidence>
<evidence type="ECO:0000259" key="12">
    <source>
        <dbReference type="Pfam" id="PF00696"/>
    </source>
</evidence>
<keyword evidence="10" id="KW-0457">Lysine biosynthesis</keyword>
<dbReference type="InterPro" id="IPR050072">
    <property type="entry name" value="Peptidase_M20A"/>
</dbReference>
<dbReference type="PANTHER" id="PTHR43808">
    <property type="entry name" value="ACETYLORNITHINE DEACETYLASE"/>
    <property type="match status" value="1"/>
</dbReference>
<evidence type="ECO:0000256" key="2">
    <source>
        <dbReference type="ARBA" id="ARBA00022605"/>
    </source>
</evidence>
<dbReference type="Pfam" id="PF00696">
    <property type="entry name" value="AA_kinase"/>
    <property type="match status" value="1"/>
</dbReference>
<evidence type="ECO:0000256" key="8">
    <source>
        <dbReference type="ARBA" id="ARBA00022833"/>
    </source>
</evidence>
<dbReference type="Gene3D" id="3.40.630.10">
    <property type="entry name" value="Zn peptidases"/>
    <property type="match status" value="2"/>
</dbReference>
<keyword evidence="8" id="KW-0862">Zinc</keyword>
<dbReference type="GO" id="GO:0005524">
    <property type="term" value="F:ATP binding"/>
    <property type="evidence" value="ECO:0007669"/>
    <property type="project" value="UniProtKB-KW"/>
</dbReference>
<reference evidence="13 14" key="1">
    <citation type="journal article" date="2014" name="Int. J. Syst. Evol. Microbiol.">
        <title>Complete genome sequence of Corynebacterium casei LMG S-19264T (=DSM 44701T), isolated from a smear-ripened cheese.</title>
        <authorList>
            <consortium name="US DOE Joint Genome Institute (JGI-PGF)"/>
            <person name="Walter F."/>
            <person name="Albersmeier A."/>
            <person name="Kalinowski J."/>
            <person name="Ruckert C."/>
        </authorList>
    </citation>
    <scope>NUCLEOTIDE SEQUENCE [LARGE SCALE GENOMIC DNA]</scope>
    <source>
        <strain evidence="13 14">KCTC 19473</strain>
    </source>
</reference>
<dbReference type="Gene3D" id="3.40.1160.10">
    <property type="entry name" value="Acetylglutamate kinase-like"/>
    <property type="match status" value="1"/>
</dbReference>
<comment type="caution">
    <text evidence="13">The sequence shown here is derived from an EMBL/GenBank/DDBJ whole genome shotgun (WGS) entry which is preliminary data.</text>
</comment>
<keyword evidence="11" id="KW-0170">Cobalt</keyword>
<keyword evidence="9" id="KW-0067">ATP-binding</keyword>
<dbReference type="InterPro" id="IPR036393">
    <property type="entry name" value="AceGlu_kinase-like_sf"/>
</dbReference>
<dbReference type="PANTHER" id="PTHR43808:SF28">
    <property type="entry name" value="[LYSW]-LYSINE_[LYSW]-ORNITHINE HYDROLASE"/>
    <property type="match status" value="1"/>
</dbReference>
<dbReference type="GO" id="GO:0016811">
    <property type="term" value="F:hydrolase activity, acting on carbon-nitrogen (but not peptide) bonds, in linear amides"/>
    <property type="evidence" value="ECO:0007669"/>
    <property type="project" value="InterPro"/>
</dbReference>
<protein>
    <submittedName>
        <fullName evidence="13">Bifunctional protein: acetyl-glutamate kinase acetyl-ornithine deacetylase</fullName>
    </submittedName>
</protein>
<keyword evidence="4" id="KW-0479">Metal-binding</keyword>
<dbReference type="GO" id="GO:0009085">
    <property type="term" value="P:lysine biosynthetic process"/>
    <property type="evidence" value="ECO:0007669"/>
    <property type="project" value="UniProtKB-KW"/>
</dbReference>
<evidence type="ECO:0000313" key="14">
    <source>
        <dbReference type="Proteomes" id="UP000654947"/>
    </source>
</evidence>
<dbReference type="SUPFAM" id="SSF53187">
    <property type="entry name" value="Zn-dependent exopeptidases"/>
    <property type="match status" value="1"/>
</dbReference>
<name>A0A918XHZ7_9ACTN</name>
<dbReference type="SUPFAM" id="SSF53633">
    <property type="entry name" value="Carbamate kinase-like"/>
    <property type="match status" value="1"/>
</dbReference>
<dbReference type="InterPro" id="IPR001057">
    <property type="entry name" value="Glu/AcGlu_kinase"/>
</dbReference>
<keyword evidence="1" id="KW-0963">Cytoplasm</keyword>
<evidence type="ECO:0000256" key="11">
    <source>
        <dbReference type="ARBA" id="ARBA00023285"/>
    </source>
</evidence>
<evidence type="ECO:0000256" key="5">
    <source>
        <dbReference type="ARBA" id="ARBA00022741"/>
    </source>
</evidence>
<dbReference type="InterPro" id="IPR001261">
    <property type="entry name" value="ArgE/DapE_CS"/>
</dbReference>
<keyword evidence="5" id="KW-0547">Nucleotide-binding</keyword>
<sequence>MSPLYVIKIGSATLEHESVFGELAELVARGARVLVVAGGAAGIERHYRETGRRVPTLSLANGERVRHCPPEEVPHLVDAYEQVTLPLVTAGLEHHGLTSFVSVAGRSGLAGADTNRPVRALTPTGRTRVVRDHRVGVPNRVDTARITTLLEAFDVVCLSPPVADNAGGGMLNADADVLAAVLSNALGADHLRLVTGTRGLLRDADDPASTVHDLHPGEGDAFAHGRMRQKVRAAEMALDEGADVAVTGPHTMADPTAWSRFWRLPEPGDDLRLLTRAASIPSVSGDEHELAVYLRTWCHGRDIDAHIDGAGNLVAERGRGERALMLLGHMDTVPHHWPVHWQGEELSGRGTVDAKGSLACFLEVLASARVPEGTRLTVVGAVEEEISTSRGAFHVRDHQRADAVVIGEPSGSRTLTLGYFGLFKLGVTVTVPAGHSAGADALSAPDKLISTLSELREAVLAQAPDALSAIIDVGNSSGLASHSARGVLNFRVPPGADIETLLKTVVDHTPDGVDVQVLRSTPGRSGGRTSPPAKAFGRSFAHLGIRPRHVVKKGTSDMNTLATTWDGVPMVAFGPGDSSLDHTDTERIGADEYRRAREVLSLAVANWLGRAAEEER</sequence>
<dbReference type="GO" id="GO:0016301">
    <property type="term" value="F:kinase activity"/>
    <property type="evidence" value="ECO:0007669"/>
    <property type="project" value="UniProtKB-KW"/>
</dbReference>
<evidence type="ECO:0000256" key="9">
    <source>
        <dbReference type="ARBA" id="ARBA00022840"/>
    </source>
</evidence>
<dbReference type="InterPro" id="IPR002933">
    <property type="entry name" value="Peptidase_M20"/>
</dbReference>
<dbReference type="PRINTS" id="PR00474">
    <property type="entry name" value="GLU5KINASE"/>
</dbReference>
<proteinExistence type="predicted"/>
<keyword evidence="14" id="KW-1185">Reference proteome</keyword>
<dbReference type="InterPro" id="IPR010175">
    <property type="entry name" value="LysK"/>
</dbReference>
<dbReference type="RefSeq" id="WP_193518387.1">
    <property type="nucleotide sequence ID" value="NZ_BMXL01000024.1"/>
</dbReference>
<dbReference type="NCBIfam" id="TIGR01902">
    <property type="entry name" value="dapE-lys-deAc"/>
    <property type="match status" value="1"/>
</dbReference>
<dbReference type="GO" id="GO:0050897">
    <property type="term" value="F:cobalt ion binding"/>
    <property type="evidence" value="ECO:0007669"/>
    <property type="project" value="InterPro"/>
</dbReference>
<evidence type="ECO:0000256" key="7">
    <source>
        <dbReference type="ARBA" id="ARBA00022801"/>
    </source>
</evidence>
<evidence type="ECO:0000313" key="13">
    <source>
        <dbReference type="EMBL" id="GHD32586.1"/>
    </source>
</evidence>